<proteinExistence type="inferred from homology"/>
<evidence type="ECO:0000256" key="8">
    <source>
        <dbReference type="ARBA" id="ARBA00038436"/>
    </source>
</evidence>
<keyword evidence="4 9" id="KW-0997">Cell inner membrane</keyword>
<reference evidence="11 12" key="1">
    <citation type="submission" date="2024-04" db="EMBL/GenBank/DDBJ databases">
        <title>Novel species of the genus Ideonella isolated from streams.</title>
        <authorList>
            <person name="Lu H."/>
        </authorList>
    </citation>
    <scope>NUCLEOTIDE SEQUENCE [LARGE SCALE GENOMIC DNA]</scope>
    <source>
        <strain evidence="11 12">BYS139W</strain>
    </source>
</reference>
<comment type="subcellular location">
    <subcellularLocation>
        <location evidence="1 9">Cell inner membrane</location>
        <topology evidence="1 9">Multi-pass membrane protein</topology>
    </subcellularLocation>
</comment>
<keyword evidence="6 9" id="KW-1133">Transmembrane helix</keyword>
<feature type="transmembrane region" description="Helical" evidence="9">
    <location>
        <begin position="12"/>
        <end position="35"/>
    </location>
</feature>
<feature type="transmembrane region" description="Helical" evidence="9">
    <location>
        <begin position="125"/>
        <end position="144"/>
    </location>
</feature>
<evidence type="ECO:0000256" key="9">
    <source>
        <dbReference type="RuleBase" id="RU369079"/>
    </source>
</evidence>
<evidence type="ECO:0000256" key="6">
    <source>
        <dbReference type="ARBA" id="ARBA00022989"/>
    </source>
</evidence>
<feature type="domain" description="Tripartite ATP-independent periplasmic transporters DctQ component" evidence="10">
    <location>
        <begin position="23"/>
        <end position="151"/>
    </location>
</feature>
<dbReference type="RefSeq" id="WP_341372896.1">
    <property type="nucleotide sequence ID" value="NZ_JBBUTF010000003.1"/>
</dbReference>
<sequence length="182" mass="19771">MGRVVDGLFKAAEAVLAALLLAMVLMVFGNVVLRYAFNGGITVSEELSRFCFVWLVFIGAVVAMREGAHLGMDTLVARLAPRGQRLCRIANELLVIACCAMFFWGTVRQHEVNATNSAPVTGLSMIWVFGIAYVTSLGIGLLAAHQLWRVISGRMPDAELVAIRETEETLPAAPRPAQELRA</sequence>
<keyword evidence="2 9" id="KW-0813">Transport</keyword>
<dbReference type="PANTHER" id="PTHR35011:SF2">
    <property type="entry name" value="2,3-DIKETO-L-GULONATE TRAP TRANSPORTER SMALL PERMEASE PROTEIN YIAM"/>
    <property type="match status" value="1"/>
</dbReference>
<evidence type="ECO:0000259" key="10">
    <source>
        <dbReference type="Pfam" id="PF04290"/>
    </source>
</evidence>
<comment type="caution">
    <text evidence="11">The sequence shown here is derived from an EMBL/GenBank/DDBJ whole genome shotgun (WGS) entry which is preliminary data.</text>
</comment>
<keyword evidence="3" id="KW-1003">Cell membrane</keyword>
<dbReference type="Pfam" id="PF04290">
    <property type="entry name" value="DctQ"/>
    <property type="match status" value="1"/>
</dbReference>
<evidence type="ECO:0000256" key="7">
    <source>
        <dbReference type="ARBA" id="ARBA00023136"/>
    </source>
</evidence>
<evidence type="ECO:0000313" key="11">
    <source>
        <dbReference type="EMBL" id="MEK8025114.1"/>
    </source>
</evidence>
<dbReference type="PANTHER" id="PTHR35011">
    <property type="entry name" value="2,3-DIKETO-L-GULONATE TRAP TRANSPORTER SMALL PERMEASE PROTEIN YIAM"/>
    <property type="match status" value="1"/>
</dbReference>
<dbReference type="EMBL" id="JBBUTF010000003">
    <property type="protein sequence ID" value="MEK8025114.1"/>
    <property type="molecule type" value="Genomic_DNA"/>
</dbReference>
<gene>
    <name evidence="11" type="ORF">AACH11_03950</name>
</gene>
<comment type="function">
    <text evidence="9">Part of the tripartite ATP-independent periplasmic (TRAP) transport system.</text>
</comment>
<organism evidence="11 12">
    <name type="scientific">Pseudaquabacterium rugosum</name>
    <dbReference type="NCBI Taxonomy" id="2984194"/>
    <lineage>
        <taxon>Bacteria</taxon>
        <taxon>Pseudomonadati</taxon>
        <taxon>Pseudomonadota</taxon>
        <taxon>Betaproteobacteria</taxon>
        <taxon>Burkholderiales</taxon>
        <taxon>Sphaerotilaceae</taxon>
        <taxon>Pseudaquabacterium</taxon>
    </lineage>
</organism>
<keyword evidence="12" id="KW-1185">Reference proteome</keyword>
<evidence type="ECO:0000313" key="12">
    <source>
        <dbReference type="Proteomes" id="UP001368500"/>
    </source>
</evidence>
<keyword evidence="5 9" id="KW-0812">Transmembrane</keyword>
<evidence type="ECO:0000256" key="5">
    <source>
        <dbReference type="ARBA" id="ARBA00022692"/>
    </source>
</evidence>
<comment type="caution">
    <text evidence="9">Lacks conserved residue(s) required for the propagation of feature annotation.</text>
</comment>
<comment type="subunit">
    <text evidence="9">The complex comprises the extracytoplasmic solute receptor protein and the two transmembrane proteins.</text>
</comment>
<name>A0ABU9B5V6_9BURK</name>
<comment type="similarity">
    <text evidence="8 9">Belongs to the TRAP transporter small permease family.</text>
</comment>
<feature type="transmembrane region" description="Helical" evidence="9">
    <location>
        <begin position="47"/>
        <end position="65"/>
    </location>
</feature>
<dbReference type="InterPro" id="IPR007387">
    <property type="entry name" value="TRAP_DctQ"/>
</dbReference>
<evidence type="ECO:0000256" key="2">
    <source>
        <dbReference type="ARBA" id="ARBA00022448"/>
    </source>
</evidence>
<dbReference type="Proteomes" id="UP001368500">
    <property type="component" value="Unassembled WGS sequence"/>
</dbReference>
<dbReference type="InterPro" id="IPR055348">
    <property type="entry name" value="DctQ"/>
</dbReference>
<protein>
    <recommendedName>
        <fullName evidence="9">TRAP transporter small permease protein</fullName>
    </recommendedName>
</protein>
<evidence type="ECO:0000256" key="1">
    <source>
        <dbReference type="ARBA" id="ARBA00004429"/>
    </source>
</evidence>
<accession>A0ABU9B5V6</accession>
<evidence type="ECO:0000256" key="4">
    <source>
        <dbReference type="ARBA" id="ARBA00022519"/>
    </source>
</evidence>
<evidence type="ECO:0000256" key="3">
    <source>
        <dbReference type="ARBA" id="ARBA00022475"/>
    </source>
</evidence>
<keyword evidence="7 9" id="KW-0472">Membrane</keyword>